<accession>A0A1X7BT77</accession>
<sequence>MQKPSKNWKRLRRSALERARRNTIEPLELLCKVYMGASALFLVGFLRFRFMDHPTELTWFAGASIITVAIAGALIPILFGSVLTLHFADRKLERLISE</sequence>
<keyword evidence="3" id="KW-1185">Reference proteome</keyword>
<keyword evidence="1" id="KW-0812">Transmembrane</keyword>
<name>A0A1X7BT77_9RHOB</name>
<proteinExistence type="predicted"/>
<dbReference type="RefSeq" id="WP_085800373.1">
    <property type="nucleotide sequence ID" value="NZ_FWXB01000007.1"/>
</dbReference>
<dbReference type="AlphaFoldDB" id="A0A1X7BT77"/>
<dbReference type="Proteomes" id="UP000193224">
    <property type="component" value="Unassembled WGS sequence"/>
</dbReference>
<feature type="transmembrane region" description="Helical" evidence="1">
    <location>
        <begin position="29"/>
        <end position="48"/>
    </location>
</feature>
<dbReference type="EMBL" id="FWXB01000007">
    <property type="protein sequence ID" value="SMC12419.1"/>
    <property type="molecule type" value="Genomic_DNA"/>
</dbReference>
<evidence type="ECO:0000313" key="2">
    <source>
        <dbReference type="EMBL" id="SMC12419.1"/>
    </source>
</evidence>
<keyword evidence="1" id="KW-0472">Membrane</keyword>
<gene>
    <name evidence="2" type="ORF">ROA7745_02244</name>
</gene>
<feature type="transmembrane region" description="Helical" evidence="1">
    <location>
        <begin position="60"/>
        <end position="88"/>
    </location>
</feature>
<protein>
    <submittedName>
        <fullName evidence="2">Uncharacterized protein</fullName>
    </submittedName>
</protein>
<evidence type="ECO:0000256" key="1">
    <source>
        <dbReference type="SAM" id="Phobius"/>
    </source>
</evidence>
<reference evidence="2 3" key="1">
    <citation type="submission" date="2017-03" db="EMBL/GenBank/DDBJ databases">
        <authorList>
            <person name="Afonso C.L."/>
            <person name="Miller P.J."/>
            <person name="Scott M.A."/>
            <person name="Spackman E."/>
            <person name="Goraichik I."/>
            <person name="Dimitrov K.M."/>
            <person name="Suarez D.L."/>
            <person name="Swayne D.E."/>
        </authorList>
    </citation>
    <scope>NUCLEOTIDE SEQUENCE [LARGE SCALE GENOMIC DNA]</scope>
    <source>
        <strain evidence="2 3">CECT 7745</strain>
    </source>
</reference>
<organism evidence="2 3">
    <name type="scientific">Roseovarius aestuarii</name>
    <dbReference type="NCBI Taxonomy" id="475083"/>
    <lineage>
        <taxon>Bacteria</taxon>
        <taxon>Pseudomonadati</taxon>
        <taxon>Pseudomonadota</taxon>
        <taxon>Alphaproteobacteria</taxon>
        <taxon>Rhodobacterales</taxon>
        <taxon>Roseobacteraceae</taxon>
        <taxon>Roseovarius</taxon>
    </lineage>
</organism>
<keyword evidence="1" id="KW-1133">Transmembrane helix</keyword>
<evidence type="ECO:0000313" key="3">
    <source>
        <dbReference type="Proteomes" id="UP000193224"/>
    </source>
</evidence>
<dbReference type="OrthoDB" id="7860243at2"/>